<sequence length="300" mass="32569">MSSSGASSSPHGFVSVRGRGYRPEQVEAFAAGLSQERDGAWERAARLTVLAKDMEVEAEHLRDAVSRLAPQTYETLGERARQILALAETEAAALHAAADADAQRETEAAGADARGAADAARAHADRVGAAADEWAEQRLLADRATADEARVGARRDVKEWRGEALAVLREMRQRTEGILADQEKEHAERWEAAERQIAEREAAAQAREAELVAAAQARLGEAERALAETAESARHGQEDAEARGAEVIAEATLREERVARETERVLREHGEAWDEVRAHMDHVRSSLAALTGRAPAEETP</sequence>
<name>A0A5J6GD94_STRKN</name>
<dbReference type="OrthoDB" id="4146319at2"/>
<evidence type="ECO:0000256" key="1">
    <source>
        <dbReference type="SAM" id="MobiDB-lite"/>
    </source>
</evidence>
<accession>A0A5J6GD94</accession>
<dbReference type="RefSeq" id="WP_055548806.1">
    <property type="nucleotide sequence ID" value="NZ_CP023699.1"/>
</dbReference>
<reference evidence="2 3" key="1">
    <citation type="submission" date="2017-09" db="EMBL/GenBank/DDBJ databases">
        <authorList>
            <person name="Lee N."/>
            <person name="Cho B.-K."/>
        </authorList>
    </citation>
    <scope>NUCLEOTIDE SEQUENCE [LARGE SCALE GENOMIC DNA]</scope>
    <source>
        <strain evidence="2 3">ATCC 12853</strain>
    </source>
</reference>
<keyword evidence="3" id="KW-1185">Reference proteome</keyword>
<organism evidence="2 3">
    <name type="scientific">Streptomyces kanamyceticus</name>
    <dbReference type="NCBI Taxonomy" id="1967"/>
    <lineage>
        <taxon>Bacteria</taxon>
        <taxon>Bacillati</taxon>
        <taxon>Actinomycetota</taxon>
        <taxon>Actinomycetes</taxon>
        <taxon>Kitasatosporales</taxon>
        <taxon>Streptomycetaceae</taxon>
        <taxon>Streptomyces</taxon>
    </lineage>
</organism>
<feature type="compositionally biased region" description="Low complexity" evidence="1">
    <location>
        <begin position="108"/>
        <end position="117"/>
    </location>
</feature>
<dbReference type="KEGG" id="ska:CP970_25780"/>
<feature type="region of interest" description="Disordered" evidence="1">
    <location>
        <begin position="97"/>
        <end position="117"/>
    </location>
</feature>
<evidence type="ECO:0000313" key="2">
    <source>
        <dbReference type="EMBL" id="QEU93860.1"/>
    </source>
</evidence>
<dbReference type="EMBL" id="CP023699">
    <property type="protein sequence ID" value="QEU93860.1"/>
    <property type="molecule type" value="Genomic_DNA"/>
</dbReference>
<gene>
    <name evidence="2" type="ORF">CP970_25780</name>
</gene>
<evidence type="ECO:0000313" key="3">
    <source>
        <dbReference type="Proteomes" id="UP000325529"/>
    </source>
</evidence>
<protein>
    <submittedName>
        <fullName evidence="2">Cellulose-binding protein</fullName>
    </submittedName>
</protein>
<dbReference type="Proteomes" id="UP000325529">
    <property type="component" value="Chromosome"/>
</dbReference>
<dbReference type="AlphaFoldDB" id="A0A5J6GD94"/>
<proteinExistence type="predicted"/>